<sequence length="515" mass="58069">MESNQEHRTQNTGEIKELYPVDLPDVDTNSLCLTSENILSSLESNAYRGEHWFIPSNGSKVEVTLDNVGRLQLFGDDPPCTLLALHMPADETQVIALNLHGKWWPLNDVLKTSSKSRSGLLTVLSVMERLILYLLSQIVFGILERPLEEDIYFSPHPIREFGKILWLNGEAVGFYTVKSRGSLCDGCTSQSYQLPVLDTVFVRTRWRRMGLGLQILADFCSSLPNDKVIGLSCPISPSMIKVCRKFLLTNYDQRDRLYEVEAPGDWDQRRNIWLNIQLNHSANSEAPPRMSRIYHNTSLQNKPVHNEKIGNAWSPTTHQSGPGVILEGRLVDVSRHVITDANNQKDRFYVLYIKPSRIHQRKFDAKGMEIEPNFSDTKKVNTGYLMSSFQVQAKGETDRLTEVQLEKIVTKEDLVKVTGKHCPSGTFAFWYPEREMNNMELQIGHDIRLKTKGNGPFIFSLAKIDGGTVTKCNFAGDEEAGASWTDKIMANSSSTKSVTKPDGPGEGADEEEWAD</sequence>
<protein>
    <submittedName>
        <fullName evidence="1">Uncharacterized protein</fullName>
    </submittedName>
</protein>
<evidence type="ECO:0000313" key="1">
    <source>
        <dbReference type="EMBL" id="KAJ8003222.1"/>
    </source>
</evidence>
<reference evidence="1" key="1">
    <citation type="submission" date="2021-05" db="EMBL/GenBank/DDBJ databases">
        <authorList>
            <person name="Pan Q."/>
            <person name="Jouanno E."/>
            <person name="Zahm M."/>
            <person name="Klopp C."/>
            <person name="Cabau C."/>
            <person name="Louis A."/>
            <person name="Berthelot C."/>
            <person name="Parey E."/>
            <person name="Roest Crollius H."/>
            <person name="Montfort J."/>
            <person name="Robinson-Rechavi M."/>
            <person name="Bouchez O."/>
            <person name="Lampietro C."/>
            <person name="Lopez Roques C."/>
            <person name="Donnadieu C."/>
            <person name="Postlethwait J."/>
            <person name="Bobe J."/>
            <person name="Dillon D."/>
            <person name="Chandos A."/>
            <person name="von Hippel F."/>
            <person name="Guiguen Y."/>
        </authorList>
    </citation>
    <scope>NUCLEOTIDE SEQUENCE</scope>
    <source>
        <strain evidence="1">YG-Jan2019</strain>
    </source>
</reference>
<accession>A0ACC2GI70</accession>
<gene>
    <name evidence="1" type="ORF">DPEC_G00167160</name>
</gene>
<comment type="caution">
    <text evidence="1">The sequence shown here is derived from an EMBL/GenBank/DDBJ whole genome shotgun (WGS) entry which is preliminary data.</text>
</comment>
<organism evidence="1 2">
    <name type="scientific">Dallia pectoralis</name>
    <name type="common">Alaska blackfish</name>
    <dbReference type="NCBI Taxonomy" id="75939"/>
    <lineage>
        <taxon>Eukaryota</taxon>
        <taxon>Metazoa</taxon>
        <taxon>Chordata</taxon>
        <taxon>Craniata</taxon>
        <taxon>Vertebrata</taxon>
        <taxon>Euteleostomi</taxon>
        <taxon>Actinopterygii</taxon>
        <taxon>Neopterygii</taxon>
        <taxon>Teleostei</taxon>
        <taxon>Protacanthopterygii</taxon>
        <taxon>Esociformes</taxon>
        <taxon>Umbridae</taxon>
        <taxon>Dallia</taxon>
    </lineage>
</organism>
<proteinExistence type="predicted"/>
<keyword evidence="2" id="KW-1185">Reference proteome</keyword>
<name>A0ACC2GI70_DALPE</name>
<dbReference type="EMBL" id="CM055740">
    <property type="protein sequence ID" value="KAJ8003222.1"/>
    <property type="molecule type" value="Genomic_DNA"/>
</dbReference>
<dbReference type="Proteomes" id="UP001157502">
    <property type="component" value="Chromosome 13"/>
</dbReference>
<evidence type="ECO:0000313" key="2">
    <source>
        <dbReference type="Proteomes" id="UP001157502"/>
    </source>
</evidence>